<feature type="chain" id="PRO_5047164519" evidence="4">
    <location>
        <begin position="23"/>
        <end position="433"/>
    </location>
</feature>
<dbReference type="InterPro" id="IPR006059">
    <property type="entry name" value="SBP"/>
</dbReference>
<protein>
    <submittedName>
        <fullName evidence="5">ABC transporter substrate-binding protein</fullName>
    </submittedName>
</protein>
<evidence type="ECO:0000256" key="4">
    <source>
        <dbReference type="SAM" id="SignalP"/>
    </source>
</evidence>
<dbReference type="Proteomes" id="UP001500928">
    <property type="component" value="Unassembled WGS sequence"/>
</dbReference>
<comment type="similarity">
    <text evidence="1">Belongs to the bacterial solute-binding protein 1 family.</text>
</comment>
<evidence type="ECO:0000313" key="5">
    <source>
        <dbReference type="EMBL" id="GAA4809302.1"/>
    </source>
</evidence>
<evidence type="ECO:0000256" key="3">
    <source>
        <dbReference type="ARBA" id="ARBA00022729"/>
    </source>
</evidence>
<organism evidence="5 6">
    <name type="scientific">Actinomycetospora chlora</name>
    <dbReference type="NCBI Taxonomy" id="663608"/>
    <lineage>
        <taxon>Bacteria</taxon>
        <taxon>Bacillati</taxon>
        <taxon>Actinomycetota</taxon>
        <taxon>Actinomycetes</taxon>
        <taxon>Pseudonocardiales</taxon>
        <taxon>Pseudonocardiaceae</taxon>
        <taxon>Actinomycetospora</taxon>
    </lineage>
</organism>
<evidence type="ECO:0000256" key="1">
    <source>
        <dbReference type="ARBA" id="ARBA00008520"/>
    </source>
</evidence>
<keyword evidence="6" id="KW-1185">Reference proteome</keyword>
<feature type="signal peptide" evidence="4">
    <location>
        <begin position="1"/>
        <end position="22"/>
    </location>
</feature>
<keyword evidence="2" id="KW-0813">Transport</keyword>
<reference evidence="6" key="1">
    <citation type="journal article" date="2019" name="Int. J. Syst. Evol. Microbiol.">
        <title>The Global Catalogue of Microorganisms (GCM) 10K type strain sequencing project: providing services to taxonomists for standard genome sequencing and annotation.</title>
        <authorList>
            <consortium name="The Broad Institute Genomics Platform"/>
            <consortium name="The Broad Institute Genome Sequencing Center for Infectious Disease"/>
            <person name="Wu L."/>
            <person name="Ma J."/>
        </authorList>
    </citation>
    <scope>NUCLEOTIDE SEQUENCE [LARGE SCALE GENOMIC DNA]</scope>
    <source>
        <strain evidence="6">JCM 17979</strain>
    </source>
</reference>
<dbReference type="PANTHER" id="PTHR43649:SF34">
    <property type="entry name" value="ABC TRANSPORTER PERIPLASMIC-BINDING PROTEIN YCJN-RELATED"/>
    <property type="match status" value="1"/>
</dbReference>
<sequence length="433" mass="45729">MRHPRRRLTAMAVAVAVVAALAAACSSAPPGPPVLTWYINPDDGGQAEIANRCTAAANGRYTIATSTLPRQASEQRQQLVRRLAANDSSIDIMSIDPPYVPEFAQAGFLAPMPPAVEAAAREDRVPSSIEASTWQGRLVVVPFWANTQLLWYRKSAVAAMGLDMNQPVTWDQIIQAAARARTQIAAQGVRGESLTVWVNALVESGGGSVITNVGEEDPALIQLGLTAPPGIDAARILREFGDAGVAPPGFPTADEDTNAESFQSGSASFMVNYPFIWGKAKSGVEEGTLPQSVPDDYGWTLYPRTTPDRPSAPPLGGINLGVGAFSEHPDLAYEATTCISSPANSAYYFVSNGNPSSRISVFSDPAVLAEFPMAPTIRDSLTAAAPRPQTAYYAEVSGGIQRTFHPPGSVTPGPTNEAATALITAVLRKEALL</sequence>
<dbReference type="InterPro" id="IPR050490">
    <property type="entry name" value="Bact_solute-bd_prot1"/>
</dbReference>
<name>A0ABP9CJC7_9PSEU</name>
<evidence type="ECO:0000256" key="2">
    <source>
        <dbReference type="ARBA" id="ARBA00022448"/>
    </source>
</evidence>
<comment type="caution">
    <text evidence="5">The sequence shown here is derived from an EMBL/GenBank/DDBJ whole genome shotgun (WGS) entry which is preliminary data.</text>
</comment>
<dbReference type="PANTHER" id="PTHR43649">
    <property type="entry name" value="ARABINOSE-BINDING PROTEIN-RELATED"/>
    <property type="match status" value="1"/>
</dbReference>
<evidence type="ECO:0000313" key="6">
    <source>
        <dbReference type="Proteomes" id="UP001500928"/>
    </source>
</evidence>
<accession>A0ABP9CJC7</accession>
<dbReference type="RefSeq" id="WP_345423369.1">
    <property type="nucleotide sequence ID" value="NZ_BAABHO010000065.1"/>
</dbReference>
<dbReference type="Pfam" id="PF01547">
    <property type="entry name" value="SBP_bac_1"/>
    <property type="match status" value="1"/>
</dbReference>
<proteinExistence type="inferred from homology"/>
<dbReference type="Gene3D" id="3.40.190.10">
    <property type="entry name" value="Periplasmic binding protein-like II"/>
    <property type="match status" value="2"/>
</dbReference>
<dbReference type="SUPFAM" id="SSF53850">
    <property type="entry name" value="Periplasmic binding protein-like II"/>
    <property type="match status" value="1"/>
</dbReference>
<dbReference type="EMBL" id="BAABHO010000065">
    <property type="protein sequence ID" value="GAA4809302.1"/>
    <property type="molecule type" value="Genomic_DNA"/>
</dbReference>
<dbReference type="PROSITE" id="PS51257">
    <property type="entry name" value="PROKAR_LIPOPROTEIN"/>
    <property type="match status" value="1"/>
</dbReference>
<gene>
    <name evidence="5" type="ORF">GCM10023200_53820</name>
</gene>
<keyword evidence="3 4" id="KW-0732">Signal</keyword>